<evidence type="ECO:0000313" key="6">
    <source>
        <dbReference type="Proteomes" id="UP000563601"/>
    </source>
</evidence>
<proteinExistence type="predicted"/>
<dbReference type="EMBL" id="CP047491">
    <property type="protein sequence ID" value="QHQ39085.1"/>
    <property type="molecule type" value="Genomic_DNA"/>
</dbReference>
<dbReference type="OrthoDB" id="8374021at2"/>
<name>A0A6P1TBH3_9GAMM</name>
<evidence type="ECO:0000259" key="2">
    <source>
        <dbReference type="Pfam" id="PF13490"/>
    </source>
</evidence>
<accession>A0A6P1TBH3</accession>
<evidence type="ECO:0000313" key="3">
    <source>
        <dbReference type="EMBL" id="MBB5210431.1"/>
    </source>
</evidence>
<organism evidence="3 6">
    <name type="scientific">Microbulbifer hydrolyticus</name>
    <dbReference type="NCBI Taxonomy" id="48074"/>
    <lineage>
        <taxon>Bacteria</taxon>
        <taxon>Pseudomonadati</taxon>
        <taxon>Pseudomonadota</taxon>
        <taxon>Gammaproteobacteria</taxon>
        <taxon>Cellvibrionales</taxon>
        <taxon>Microbulbiferaceae</taxon>
        <taxon>Microbulbifer</taxon>
    </lineage>
</organism>
<dbReference type="InterPro" id="IPR027383">
    <property type="entry name" value="Znf_put"/>
</dbReference>
<sequence>MMNCKQATSLLSQRQERPLTQVERLSLRFHLMMCSGCRNFSRQMESLRAMSRGYAKGGASTTHAEREQRDKP</sequence>
<evidence type="ECO:0000313" key="4">
    <source>
        <dbReference type="EMBL" id="QHQ39085.1"/>
    </source>
</evidence>
<evidence type="ECO:0000256" key="1">
    <source>
        <dbReference type="SAM" id="MobiDB-lite"/>
    </source>
</evidence>
<keyword evidence="5" id="KW-1185">Reference proteome</keyword>
<feature type="domain" description="Putative zinc-finger" evidence="2">
    <location>
        <begin position="4"/>
        <end position="38"/>
    </location>
</feature>
<feature type="compositionally biased region" description="Basic and acidic residues" evidence="1">
    <location>
        <begin position="63"/>
        <end position="72"/>
    </location>
</feature>
<feature type="region of interest" description="Disordered" evidence="1">
    <location>
        <begin position="51"/>
        <end position="72"/>
    </location>
</feature>
<reference evidence="3 6" key="2">
    <citation type="submission" date="2020-08" db="EMBL/GenBank/DDBJ databases">
        <title>Genomic Encyclopedia of Type Strains, Phase IV (KMG-IV): sequencing the most valuable type-strain genomes for metagenomic binning, comparative biology and taxonomic classification.</title>
        <authorList>
            <person name="Goeker M."/>
        </authorList>
    </citation>
    <scope>NUCLEOTIDE SEQUENCE [LARGE SCALE GENOMIC DNA]</scope>
    <source>
        <strain evidence="3 6">DSM 11525</strain>
    </source>
</reference>
<protein>
    <submittedName>
        <fullName evidence="3">Anti-sigma-YlaC factor YlaD</fullName>
    </submittedName>
</protein>
<evidence type="ECO:0000313" key="5">
    <source>
        <dbReference type="Proteomes" id="UP000464675"/>
    </source>
</evidence>
<gene>
    <name evidence="4" type="ORF">GTQ55_08880</name>
    <name evidence="3" type="ORF">HNQ53_000619</name>
</gene>
<dbReference type="EMBL" id="JACHHR010000001">
    <property type="protein sequence ID" value="MBB5210431.1"/>
    <property type="molecule type" value="Genomic_DNA"/>
</dbReference>
<dbReference type="Pfam" id="PF13490">
    <property type="entry name" value="zf-HC2"/>
    <property type="match status" value="1"/>
</dbReference>
<dbReference type="AlphaFoldDB" id="A0A6P1TBH3"/>
<reference evidence="4 5" key="1">
    <citation type="submission" date="2020-01" db="EMBL/GenBank/DDBJ databases">
        <title>The possibility of degradation of plastic by Microbulbifer hydrolyticus IRE-31.</title>
        <authorList>
            <person name="Liu L."/>
        </authorList>
    </citation>
    <scope>NUCLEOTIDE SEQUENCE [LARGE SCALE GENOMIC DNA]</scope>
    <source>
        <strain evidence="4 5">IRE-31</strain>
    </source>
</reference>
<dbReference type="Proteomes" id="UP000563601">
    <property type="component" value="Unassembled WGS sequence"/>
</dbReference>
<dbReference type="Proteomes" id="UP000464675">
    <property type="component" value="Chromosome"/>
</dbReference>